<dbReference type="HOGENOM" id="CLU_3405940_0_0_9"/>
<dbReference type="EMBL" id="CP003732">
    <property type="protein sequence ID" value="AFV12267.1"/>
    <property type="molecule type" value="Genomic_DNA"/>
</dbReference>
<sequence>MTQVISGPHPAVMRDQDPYVIVKDLFALAY</sequence>
<evidence type="ECO:0000313" key="1">
    <source>
        <dbReference type="EMBL" id="AFV12267.1"/>
    </source>
</evidence>
<protein>
    <submittedName>
        <fullName evidence="1">IS116/IS110/IS902-like transposase</fullName>
    </submittedName>
</protein>
<reference evidence="1 2" key="1">
    <citation type="journal article" date="2012" name="BMC Genomics">
        <title>Genome-guided analysis of physiological and morphological traits of the fermentative acetate oxidizer Thermacetogenium phaeum.</title>
        <authorList>
            <person name="Oehler D."/>
            <person name="Poehlein A."/>
            <person name="Leimbach A."/>
            <person name="Muller N."/>
            <person name="Daniel R."/>
            <person name="Gottschalk G."/>
            <person name="Schink B."/>
        </authorList>
    </citation>
    <scope>NUCLEOTIDE SEQUENCE [LARGE SCALE GENOMIC DNA]</scope>
    <source>
        <strain evidence="2">ATCC BAA-254 / DSM 26808 / PB</strain>
    </source>
</reference>
<keyword evidence="2" id="KW-1185">Reference proteome</keyword>
<gene>
    <name evidence="1" type="ordered locus">Tph_c20730</name>
</gene>
<accession>K4LJP1</accession>
<organism evidence="1 2">
    <name type="scientific">Thermacetogenium phaeum (strain ATCC BAA-254 / DSM 26808 / PB)</name>
    <dbReference type="NCBI Taxonomy" id="1089553"/>
    <lineage>
        <taxon>Bacteria</taxon>
        <taxon>Bacillati</taxon>
        <taxon>Bacillota</taxon>
        <taxon>Clostridia</taxon>
        <taxon>Thermoanaerobacterales</taxon>
        <taxon>Thermoanaerobacteraceae</taxon>
        <taxon>Thermacetogenium</taxon>
    </lineage>
</organism>
<dbReference type="Proteomes" id="UP000000467">
    <property type="component" value="Chromosome"/>
</dbReference>
<name>K4LJP1_THEPS</name>
<dbReference type="KEGG" id="tpz:Tph_c20730"/>
<evidence type="ECO:0000313" key="2">
    <source>
        <dbReference type="Proteomes" id="UP000000467"/>
    </source>
</evidence>
<dbReference type="AlphaFoldDB" id="K4LJP1"/>
<proteinExistence type="predicted"/>